<dbReference type="OMA" id="EINCTPH"/>
<dbReference type="eggNOG" id="ENOG502SI47">
    <property type="taxonomic scope" value="Eukaryota"/>
</dbReference>
<accession>A0A066XFV8</accession>
<protein>
    <submittedName>
        <fullName evidence="1">Uncharacterized protein</fullName>
    </submittedName>
</protein>
<dbReference type="OrthoDB" id="4360026at2759"/>
<evidence type="ECO:0000313" key="1">
    <source>
        <dbReference type="EMBL" id="KDN64905.1"/>
    </source>
</evidence>
<organism evidence="1 2">
    <name type="scientific">Colletotrichum sublineola</name>
    <name type="common">Sorghum anthracnose fungus</name>
    <dbReference type="NCBI Taxonomy" id="1173701"/>
    <lineage>
        <taxon>Eukaryota</taxon>
        <taxon>Fungi</taxon>
        <taxon>Dikarya</taxon>
        <taxon>Ascomycota</taxon>
        <taxon>Pezizomycotina</taxon>
        <taxon>Sordariomycetes</taxon>
        <taxon>Hypocreomycetidae</taxon>
        <taxon>Glomerellales</taxon>
        <taxon>Glomerellaceae</taxon>
        <taxon>Colletotrichum</taxon>
        <taxon>Colletotrichum graminicola species complex</taxon>
    </lineage>
</organism>
<reference evidence="2" key="1">
    <citation type="journal article" date="2014" name="Genome Announc.">
        <title>Draft genome sequence of Colletotrichum sublineola, a destructive pathogen of cultivated sorghum.</title>
        <authorList>
            <person name="Baroncelli R."/>
            <person name="Sanz-Martin J.M."/>
            <person name="Rech G.E."/>
            <person name="Sukno S.A."/>
            <person name="Thon M.R."/>
        </authorList>
    </citation>
    <scope>NUCLEOTIDE SEQUENCE [LARGE SCALE GENOMIC DNA]</scope>
    <source>
        <strain evidence="2">TX430BB</strain>
    </source>
</reference>
<dbReference type="Proteomes" id="UP000027238">
    <property type="component" value="Unassembled WGS sequence"/>
</dbReference>
<comment type="caution">
    <text evidence="1">The sequence shown here is derived from an EMBL/GenBank/DDBJ whole genome shotgun (WGS) entry which is preliminary data.</text>
</comment>
<keyword evidence="2" id="KW-1185">Reference proteome</keyword>
<dbReference type="AlphaFoldDB" id="A0A066XFV8"/>
<sequence length="517" mass="58963">MYVEPSTVDECCAAIRGERIPQDINNSIVTRSSLIRGIRLHFGFATSDEVTKLCHHDAQLARARNARLIMSGEIPDTMTPEQQPYCIWHPQLAPEQTYRNLFQRHPEMRYQVGRACAAAGYNVLYQELDLLPDTAIAEEARESQTAGGQLIYDSLMSSPHRYSVIDDDDLTIQMGNPLSPAYLNGDTLVRLQLFGRYISPARFAKLPIPDIEEDMHINDKHSPTEWDPKLYEEEKKLLYQPLPLDLPTVKKNTLTCFAAFEGNIDRYVRLSNPKRDMGHVHALAIVRGIYHNTMSARWWAEEIAQNTPRVQAIVSKSDPLHSPLSMIKMAISARRILINDPREFAEHGWPTDVPEPYHIWWPLRPNKDTLELLAKKVPSMTEQVAVAAIYCDEQLLYRMLNPKPHWRLYLAAQQSHNTFYAKDLEKRAAEQGISLDDGTSMDPDCKALTLDMEPSCSHDFYGGCDVTDYNYFGEGLHWMREGPYWAGFGPDFRTAEFGVWDSMGLADLEVVWASDSD</sequence>
<evidence type="ECO:0000313" key="2">
    <source>
        <dbReference type="Proteomes" id="UP000027238"/>
    </source>
</evidence>
<dbReference type="EMBL" id="JMSE01001086">
    <property type="protein sequence ID" value="KDN64905.1"/>
    <property type="molecule type" value="Genomic_DNA"/>
</dbReference>
<gene>
    <name evidence="1" type="ORF">CSUB01_11790</name>
</gene>
<dbReference type="HOGENOM" id="CLU_027146_1_0_1"/>
<dbReference type="STRING" id="1173701.A0A066XFV8"/>
<proteinExistence type="predicted"/>
<name>A0A066XFV8_COLSU</name>